<dbReference type="Gene3D" id="3.40.50.720">
    <property type="entry name" value="NAD(P)-binding Rossmann-like Domain"/>
    <property type="match status" value="1"/>
</dbReference>
<proteinExistence type="predicted"/>
<organism evidence="1 2">
    <name type="scientific">Streptococcus criceti HS-6</name>
    <dbReference type="NCBI Taxonomy" id="873449"/>
    <lineage>
        <taxon>Bacteria</taxon>
        <taxon>Bacillati</taxon>
        <taxon>Bacillota</taxon>
        <taxon>Bacilli</taxon>
        <taxon>Lactobacillales</taxon>
        <taxon>Streptococcaceae</taxon>
        <taxon>Streptococcus</taxon>
    </lineage>
</organism>
<gene>
    <name evidence="1" type="ORF">STRCR_1355</name>
</gene>
<dbReference type="Proteomes" id="UP000004322">
    <property type="component" value="Unassembled WGS sequence"/>
</dbReference>
<evidence type="ECO:0000313" key="2">
    <source>
        <dbReference type="Proteomes" id="UP000004322"/>
    </source>
</evidence>
<sequence>MAVLNSNLEVFTISADLSIFKEIHQYIQQVEDLDLKIDSLINNVGYGASGLADSLPLDTVERAVVTNAMAPPLITQAFLPVIVEIKGMYSLLEQEQRLILCLT</sequence>
<dbReference type="InterPro" id="IPR002347">
    <property type="entry name" value="SDR_fam"/>
</dbReference>
<dbReference type="Pfam" id="PF00106">
    <property type="entry name" value="adh_short"/>
    <property type="match status" value="1"/>
</dbReference>
<dbReference type="AlphaFoldDB" id="G5JN23"/>
<name>G5JN23_STRCG</name>
<dbReference type="EMBL" id="AEUV02000002">
    <property type="protein sequence ID" value="EHI75206.1"/>
    <property type="molecule type" value="Genomic_DNA"/>
</dbReference>
<reference evidence="1" key="1">
    <citation type="submission" date="2011-07" db="EMBL/GenBank/DDBJ databases">
        <authorList>
            <person name="Stanhope M.J."/>
            <person name="Durkin A.S."/>
            <person name="Hostetler J."/>
            <person name="Kim M."/>
            <person name="Radune D."/>
            <person name="Singh I."/>
            <person name="Town C.D."/>
        </authorList>
    </citation>
    <scope>NUCLEOTIDE SEQUENCE [LARGE SCALE GENOMIC DNA]</scope>
    <source>
        <strain evidence="1">HS-6</strain>
    </source>
</reference>
<comment type="caution">
    <text evidence="1">The sequence shown here is derived from an EMBL/GenBank/DDBJ whole genome shotgun (WGS) entry which is preliminary data.</text>
</comment>
<dbReference type="InterPro" id="IPR036291">
    <property type="entry name" value="NAD(P)-bd_dom_sf"/>
</dbReference>
<accession>G5JN23</accession>
<protein>
    <submittedName>
        <fullName evidence="1">Uncharacterized protein</fullName>
    </submittedName>
</protein>
<evidence type="ECO:0000313" key="1">
    <source>
        <dbReference type="EMBL" id="EHI75206.1"/>
    </source>
</evidence>
<dbReference type="SUPFAM" id="SSF51735">
    <property type="entry name" value="NAD(P)-binding Rossmann-fold domains"/>
    <property type="match status" value="1"/>
</dbReference>
<keyword evidence="2" id="KW-1185">Reference proteome</keyword>